<dbReference type="RefSeq" id="WP_069833848.1">
    <property type="nucleotide sequence ID" value="NZ_MDGQ01000003.1"/>
</dbReference>
<dbReference type="GO" id="GO:0005886">
    <property type="term" value="C:plasma membrane"/>
    <property type="evidence" value="ECO:0007669"/>
    <property type="project" value="UniProtKB-SubCell"/>
</dbReference>
<dbReference type="GO" id="GO:0006782">
    <property type="term" value="P:protoporphyrinogen IX biosynthetic process"/>
    <property type="evidence" value="ECO:0007669"/>
    <property type="project" value="UniProtKB-UniRule"/>
</dbReference>
<gene>
    <name evidence="15" type="ORF">BFP71_02375</name>
</gene>
<comment type="pathway">
    <text evidence="2 14">Porphyrin-containing compound metabolism; protoporphyrin-IX biosynthesis; protoporphyrin-IX from protoporphyrinogen-IX: step 1/1.</text>
</comment>
<comment type="subunit">
    <text evidence="14">Homodimer.</text>
</comment>
<dbReference type="Proteomes" id="UP000095552">
    <property type="component" value="Unassembled WGS sequence"/>
</dbReference>
<comment type="function">
    <text evidence="14">Catalyzes the oxidation of protoporphyrinogen IX to protoporphyrin IX.</text>
</comment>
<dbReference type="EMBL" id="MDGQ01000003">
    <property type="protein sequence ID" value="OEK06536.1"/>
    <property type="molecule type" value="Genomic_DNA"/>
</dbReference>
<keyword evidence="10 14" id="KW-0560">Oxidoreductase</keyword>
<accession>A0A1E5T5B4</accession>
<feature type="transmembrane region" description="Helical" evidence="14">
    <location>
        <begin position="85"/>
        <end position="105"/>
    </location>
</feature>
<dbReference type="OrthoDB" id="9800824at2"/>
<reference evidence="15 16" key="1">
    <citation type="submission" date="2016-08" db="EMBL/GenBank/DDBJ databases">
        <title>Draft genome of Fabibacter sp. strain SK-8.</title>
        <authorList>
            <person name="Wong S.-K."/>
            <person name="Hamasaki K."/>
            <person name="Yoshizawa S."/>
        </authorList>
    </citation>
    <scope>NUCLEOTIDE SEQUENCE [LARGE SCALE GENOMIC DNA]</scope>
    <source>
        <strain evidence="15 16">SK-8</strain>
    </source>
</reference>
<dbReference type="AlphaFoldDB" id="A0A1E5T5B4"/>
<evidence type="ECO:0000256" key="10">
    <source>
        <dbReference type="ARBA" id="ARBA00023002"/>
    </source>
</evidence>
<sequence length="180" mass="21300">MADLYIKSLHIIFIVTWFAGLFYIVRLFIYQREALDKPEPDRTILGDQLKLMANRLWFIIAWPSAILTLIFGGTMIYQYPAMLQLPFMHVKLTFVVALYIYHFLCHRLYKQLQNDVKRYTSNQLRIWNELSSLILISVVFIIVLKNEFDWVKGTVGFFLVAIALMIGIRIYKRIRSKKEG</sequence>
<evidence type="ECO:0000256" key="8">
    <source>
        <dbReference type="ARBA" id="ARBA00022723"/>
    </source>
</evidence>
<evidence type="ECO:0000256" key="7">
    <source>
        <dbReference type="ARBA" id="ARBA00022692"/>
    </source>
</evidence>
<dbReference type="HAMAP" id="MF_02239">
    <property type="entry name" value="HemJ"/>
    <property type="match status" value="1"/>
</dbReference>
<comment type="subcellular location">
    <subcellularLocation>
        <location evidence="1 14">Cell membrane</location>
        <topology evidence="1 14">Multi-pass membrane protein</topology>
    </subcellularLocation>
</comment>
<evidence type="ECO:0000256" key="6">
    <source>
        <dbReference type="ARBA" id="ARBA00022617"/>
    </source>
</evidence>
<feature type="transmembrane region" description="Helical" evidence="14">
    <location>
        <begin position="126"/>
        <end position="144"/>
    </location>
</feature>
<dbReference type="UniPathway" id="UPA00251">
    <property type="reaction ID" value="UER00324"/>
</dbReference>
<evidence type="ECO:0000256" key="14">
    <source>
        <dbReference type="HAMAP-Rule" id="MF_02239"/>
    </source>
</evidence>
<evidence type="ECO:0000256" key="11">
    <source>
        <dbReference type="ARBA" id="ARBA00023004"/>
    </source>
</evidence>
<evidence type="ECO:0000256" key="1">
    <source>
        <dbReference type="ARBA" id="ARBA00004651"/>
    </source>
</evidence>
<feature type="binding site" description="axial binding residue" evidence="14">
    <location>
        <position position="10"/>
    </location>
    <ligand>
        <name>heme</name>
        <dbReference type="ChEBI" id="CHEBI:30413"/>
    </ligand>
    <ligandPart>
        <name>Fe</name>
        <dbReference type="ChEBI" id="CHEBI:18248"/>
    </ligandPart>
</feature>
<evidence type="ECO:0000256" key="9">
    <source>
        <dbReference type="ARBA" id="ARBA00022989"/>
    </source>
</evidence>
<dbReference type="Pfam" id="PF03653">
    <property type="entry name" value="UPF0093"/>
    <property type="match status" value="1"/>
</dbReference>
<feature type="transmembrane region" description="Helical" evidence="14">
    <location>
        <begin position="6"/>
        <end position="29"/>
    </location>
</feature>
<comment type="cofactor">
    <cofactor evidence="14">
        <name>heme b</name>
        <dbReference type="ChEBI" id="CHEBI:60344"/>
    </cofactor>
    <text evidence="14">Binds 1 heme b (iron(II)-protoporphyrin IX) group per subunit.</text>
</comment>
<proteinExistence type="inferred from homology"/>
<dbReference type="STRING" id="1563681.BFP71_02375"/>
<protein>
    <recommendedName>
        <fullName evidence="4 14">Protoporphyrinogen IX oxidase</fullName>
        <shortName evidence="14">PPO</shortName>
        <ecNumber evidence="14">1.3.99.-</ecNumber>
    </recommendedName>
</protein>
<keyword evidence="12 14" id="KW-0472">Membrane</keyword>
<evidence type="ECO:0000256" key="2">
    <source>
        <dbReference type="ARBA" id="ARBA00005073"/>
    </source>
</evidence>
<evidence type="ECO:0000256" key="13">
    <source>
        <dbReference type="ARBA" id="ARBA00048390"/>
    </source>
</evidence>
<comment type="catalytic activity">
    <reaction evidence="13 14">
        <text>protoporphyrinogen IX + 3 A = protoporphyrin IX + 3 AH2</text>
        <dbReference type="Rhea" id="RHEA:62000"/>
        <dbReference type="ChEBI" id="CHEBI:13193"/>
        <dbReference type="ChEBI" id="CHEBI:17499"/>
        <dbReference type="ChEBI" id="CHEBI:57306"/>
        <dbReference type="ChEBI" id="CHEBI:57307"/>
    </reaction>
</comment>
<comment type="caution">
    <text evidence="15">The sequence shown here is derived from an EMBL/GenBank/DDBJ whole genome shotgun (WGS) entry which is preliminary data.</text>
</comment>
<keyword evidence="5 14" id="KW-1003">Cell membrane</keyword>
<evidence type="ECO:0000313" key="16">
    <source>
        <dbReference type="Proteomes" id="UP000095552"/>
    </source>
</evidence>
<feature type="transmembrane region" description="Helical" evidence="14">
    <location>
        <begin position="56"/>
        <end position="79"/>
    </location>
</feature>
<comment type="similarity">
    <text evidence="3 14">Belongs to the HemJ family.</text>
</comment>
<evidence type="ECO:0000256" key="5">
    <source>
        <dbReference type="ARBA" id="ARBA00022475"/>
    </source>
</evidence>
<keyword evidence="6 14" id="KW-0349">Heme</keyword>
<feature type="binding site" description="axial binding residue" evidence="14">
    <location>
        <position position="91"/>
    </location>
    <ligand>
        <name>heme</name>
        <dbReference type="ChEBI" id="CHEBI:30413"/>
    </ligand>
    <ligandPart>
        <name>Fe</name>
        <dbReference type="ChEBI" id="CHEBI:18248"/>
    </ligandPart>
</feature>
<name>A0A1E5T5B4_9BACT</name>
<evidence type="ECO:0000256" key="3">
    <source>
        <dbReference type="ARBA" id="ARBA00006501"/>
    </source>
</evidence>
<keyword evidence="8 14" id="KW-0479">Metal-binding</keyword>
<organism evidence="15 16">
    <name type="scientific">Roseivirga misakiensis</name>
    <dbReference type="NCBI Taxonomy" id="1563681"/>
    <lineage>
        <taxon>Bacteria</taxon>
        <taxon>Pseudomonadati</taxon>
        <taxon>Bacteroidota</taxon>
        <taxon>Cytophagia</taxon>
        <taxon>Cytophagales</taxon>
        <taxon>Roseivirgaceae</taxon>
        <taxon>Roseivirga</taxon>
    </lineage>
</organism>
<evidence type="ECO:0000256" key="4">
    <source>
        <dbReference type="ARBA" id="ARBA00017504"/>
    </source>
</evidence>
<dbReference type="PANTHER" id="PTHR40255">
    <property type="entry name" value="UPF0093 MEMBRANE PROTEIN SLR1790"/>
    <property type="match status" value="1"/>
</dbReference>
<keyword evidence="7 14" id="KW-0812">Transmembrane</keyword>
<feature type="transmembrane region" description="Helical" evidence="14">
    <location>
        <begin position="150"/>
        <end position="171"/>
    </location>
</feature>
<keyword evidence="11 14" id="KW-0408">Iron</keyword>
<dbReference type="GO" id="GO:0070818">
    <property type="term" value="F:protoporphyrinogen oxidase activity"/>
    <property type="evidence" value="ECO:0007669"/>
    <property type="project" value="UniProtKB-UniRule"/>
</dbReference>
<dbReference type="GO" id="GO:0046872">
    <property type="term" value="F:metal ion binding"/>
    <property type="evidence" value="ECO:0007669"/>
    <property type="project" value="UniProtKB-KW"/>
</dbReference>
<dbReference type="EC" id="1.3.99.-" evidence="14"/>
<dbReference type="InterPro" id="IPR005265">
    <property type="entry name" value="HemJ-like"/>
</dbReference>
<evidence type="ECO:0000313" key="15">
    <source>
        <dbReference type="EMBL" id="OEK06536.1"/>
    </source>
</evidence>
<keyword evidence="16" id="KW-1185">Reference proteome</keyword>
<evidence type="ECO:0000256" key="12">
    <source>
        <dbReference type="ARBA" id="ARBA00023136"/>
    </source>
</evidence>
<keyword evidence="9 14" id="KW-1133">Transmembrane helix</keyword>
<dbReference type="PANTHER" id="PTHR40255:SF1">
    <property type="entry name" value="PROTOPORPHYRINOGEN IX OXIDASE"/>
    <property type="match status" value="1"/>
</dbReference>